<evidence type="ECO:0000313" key="2">
    <source>
        <dbReference type="EMBL" id="CAF4420930.1"/>
    </source>
</evidence>
<dbReference type="EMBL" id="CAJOBA010076607">
    <property type="protein sequence ID" value="CAF4420930.1"/>
    <property type="molecule type" value="Genomic_DNA"/>
</dbReference>
<dbReference type="Proteomes" id="UP000677228">
    <property type="component" value="Unassembled WGS sequence"/>
</dbReference>
<name>A0A8S2G1W3_9BILA</name>
<reference evidence="1" key="1">
    <citation type="submission" date="2021-02" db="EMBL/GenBank/DDBJ databases">
        <authorList>
            <person name="Nowell W R."/>
        </authorList>
    </citation>
    <scope>NUCLEOTIDE SEQUENCE</scope>
</reference>
<protein>
    <submittedName>
        <fullName evidence="1">Uncharacterized protein</fullName>
    </submittedName>
</protein>
<evidence type="ECO:0000313" key="1">
    <source>
        <dbReference type="EMBL" id="CAF1608430.1"/>
    </source>
</evidence>
<dbReference type="Proteomes" id="UP000682733">
    <property type="component" value="Unassembled WGS sequence"/>
</dbReference>
<comment type="caution">
    <text evidence="1">The sequence shown here is derived from an EMBL/GenBank/DDBJ whole genome shotgun (WGS) entry which is preliminary data.</text>
</comment>
<organism evidence="1 3">
    <name type="scientific">Didymodactylos carnosus</name>
    <dbReference type="NCBI Taxonomy" id="1234261"/>
    <lineage>
        <taxon>Eukaryota</taxon>
        <taxon>Metazoa</taxon>
        <taxon>Spiralia</taxon>
        <taxon>Gnathifera</taxon>
        <taxon>Rotifera</taxon>
        <taxon>Eurotatoria</taxon>
        <taxon>Bdelloidea</taxon>
        <taxon>Philodinida</taxon>
        <taxon>Philodinidae</taxon>
        <taxon>Didymodactylos</taxon>
    </lineage>
</organism>
<accession>A0A8S2G1W3</accession>
<proteinExistence type="predicted"/>
<dbReference type="AlphaFoldDB" id="A0A8S2G1W3"/>
<sequence length="131" mass="15710">MTEVINNLQYLELQNHLWQEYNNLGMKEGIWAPRLSKSFAKQYYTCRMLRTFSYQKLRKHAQHEYKVVRSIEHLIRQRSDIVVRRTDKSRVFYVSKTDEFAGKAEEYKLKTEAYEEITNGRCPLVDNLNAV</sequence>
<gene>
    <name evidence="1" type="ORF">OVA965_LOCUS42514</name>
    <name evidence="2" type="ORF">TMI583_LOCUS44450</name>
</gene>
<dbReference type="EMBL" id="CAJNOK010052485">
    <property type="protein sequence ID" value="CAF1608430.1"/>
    <property type="molecule type" value="Genomic_DNA"/>
</dbReference>
<evidence type="ECO:0000313" key="3">
    <source>
        <dbReference type="Proteomes" id="UP000677228"/>
    </source>
</evidence>